<dbReference type="Pfam" id="PF12796">
    <property type="entry name" value="Ank_2"/>
    <property type="match status" value="1"/>
</dbReference>
<comment type="similarity">
    <text evidence="2 14">Belongs to the potassium channel family. Plant (TC 1.A.1.4) subfamily.</text>
</comment>
<dbReference type="GO" id="GO:0034220">
    <property type="term" value="P:monoatomic ion transmembrane transport"/>
    <property type="evidence" value="ECO:0007669"/>
    <property type="project" value="UniProtKB-KW"/>
</dbReference>
<dbReference type="SMART" id="SM00248">
    <property type="entry name" value="ANK"/>
    <property type="match status" value="5"/>
</dbReference>
<dbReference type="RefSeq" id="XP_056684371.1">
    <property type="nucleotide sequence ID" value="XM_056828393.1"/>
</dbReference>
<feature type="repeat" description="ANK" evidence="13">
    <location>
        <begin position="491"/>
        <end position="523"/>
    </location>
</feature>
<dbReference type="PANTHER" id="PTHR45743">
    <property type="entry name" value="POTASSIUM CHANNEL AKT1"/>
    <property type="match status" value="1"/>
</dbReference>
<evidence type="ECO:0000256" key="4">
    <source>
        <dbReference type="ARBA" id="ARBA00022538"/>
    </source>
</evidence>
<organism evidence="17 18">
    <name type="scientific">Spinacia oleracea</name>
    <name type="common">Spinach</name>
    <dbReference type="NCBI Taxonomy" id="3562"/>
    <lineage>
        <taxon>Eukaryota</taxon>
        <taxon>Viridiplantae</taxon>
        <taxon>Streptophyta</taxon>
        <taxon>Embryophyta</taxon>
        <taxon>Tracheophyta</taxon>
        <taxon>Spermatophyta</taxon>
        <taxon>Magnoliopsida</taxon>
        <taxon>eudicotyledons</taxon>
        <taxon>Gunneridae</taxon>
        <taxon>Pentapetalae</taxon>
        <taxon>Caryophyllales</taxon>
        <taxon>Chenopodiaceae</taxon>
        <taxon>Chenopodioideae</taxon>
        <taxon>Anserineae</taxon>
        <taxon>Spinacia</taxon>
    </lineage>
</organism>
<dbReference type="PANTHER" id="PTHR45743:SF21">
    <property type="entry name" value="POTASSIUM CHANNEL AKT2_3"/>
    <property type="match status" value="1"/>
</dbReference>
<dbReference type="PROSITE" id="PS51490">
    <property type="entry name" value="KHA"/>
    <property type="match status" value="1"/>
</dbReference>
<comment type="domain">
    <text evidence="14">The KHA domain (rich in hydrophobic and acidic residues) present in the C-terminal part is likely to be important for tetramerization.</text>
</comment>
<comment type="domain">
    <text evidence="14">The segment S4 is probably the voltage-sensor and is characterized by a series of positively charged amino acids. The pore-forming region H5 is enclosed by the transmembrane segments S5 and S6 in the Shaker-type (1P/6TM) and contains the GYGD signature motif which seems to be involved in potassium selectivity.</text>
</comment>
<keyword evidence="12 14" id="KW-0407">Ion channel</keyword>
<dbReference type="PROSITE" id="PS50297">
    <property type="entry name" value="ANK_REP_REGION"/>
    <property type="match status" value="2"/>
</dbReference>
<dbReference type="Gene3D" id="2.60.120.10">
    <property type="entry name" value="Jelly Rolls"/>
    <property type="match status" value="1"/>
</dbReference>
<evidence type="ECO:0000259" key="16">
    <source>
        <dbReference type="PROSITE" id="PS51490"/>
    </source>
</evidence>
<keyword evidence="6 14" id="KW-0631">Potassium channel</keyword>
<dbReference type="GeneID" id="110800937"/>
<keyword evidence="8 14" id="KW-0630">Potassium</keyword>
<evidence type="ECO:0000256" key="8">
    <source>
        <dbReference type="ARBA" id="ARBA00022958"/>
    </source>
</evidence>
<dbReference type="Pfam" id="PF11834">
    <property type="entry name" value="KHA"/>
    <property type="match status" value="1"/>
</dbReference>
<dbReference type="Gene3D" id="1.10.287.70">
    <property type="match status" value="1"/>
</dbReference>
<keyword evidence="13" id="KW-0040">ANK repeat</keyword>
<dbReference type="Proteomes" id="UP000813463">
    <property type="component" value="Chromosome 5"/>
</dbReference>
<name>A0ABM3QLZ4_SPIOL</name>
<gene>
    <name evidence="18" type="primary">LOC110800937</name>
</gene>
<evidence type="ECO:0000256" key="14">
    <source>
        <dbReference type="RuleBase" id="RU369015"/>
    </source>
</evidence>
<sequence length="738" mass="84400">MVGLVAYSAWVYPFEVAFMKSYPKRELFIADNIANVFFAIDIILTFFVAYFDSRTQLLVYNSKKIAKRYISTWLIMDVASTIPYEALGLMFTGKYKVGLSYSLLGLFRFWRLRRVKQFFTRLEKDIRFSYFWVRCARLLFVTLFLVHCAGCLYYLLADRYPHEGKTWIGAMNPNFRETSLWVRYISAIYWSITTMTTVGYGDLHANNTIEMIFIIFYMLFNLSLTAYLIGNMTNLVVEGTRRTMEFRSSIEAASNFVSRNRLPTRLKEQILGYMCLRFKAENLNQFQLIEQLPNSIYKSICQHLFLPTVENVYLFRAVTRKTLLLLVSRTKAEYLPPREDIIMQNEAADDIYIIVSGEVEKIDYESDQKEIIVGNLQAGDMFGEVAAICSTPQAFTFRTKTLAQLLRLKTCNLIEAIKIHQEDNIVMVNNFLQHNRKLNILSVGEWLIENAERDGELVKALILMNVAAAGNSIFLDKLLNANFDPNVCDSRGRTPLHEAASRGHEECVVVLLNHGCNVLLQDVNGNTALWDSITAKHYKIFQMLHNYATIYDPHVAGDLLTTAIQRNEIEMIKDMLQSGLNPDSKNLHGLRALQVALATNHLEVAQLLIAHGAKTSHLNGHTFSSIFAAGDQYLLQANKMLKIFPGNKQVSVPNWKNEQFCARINLYKGHPILSKAFHKNATGRLIMLPSSFQELKRIAGLKFEVDADNITIVNEEGAEIDSLQVIRDNDKLYVVEIK</sequence>
<dbReference type="PRINTS" id="PR01463">
    <property type="entry name" value="EAGCHANLFMLY"/>
</dbReference>
<feature type="transmembrane region" description="Helical" evidence="14">
    <location>
        <begin position="131"/>
        <end position="156"/>
    </location>
</feature>
<dbReference type="SUPFAM" id="SSF48403">
    <property type="entry name" value="Ankyrin repeat"/>
    <property type="match status" value="1"/>
</dbReference>
<dbReference type="InterPro" id="IPR005821">
    <property type="entry name" value="Ion_trans_dom"/>
</dbReference>
<keyword evidence="5 14" id="KW-0812">Transmembrane</keyword>
<dbReference type="InterPro" id="IPR045319">
    <property type="entry name" value="KAT/AKT"/>
</dbReference>
<keyword evidence="3 14" id="KW-0813">Transport</keyword>
<dbReference type="PROSITE" id="PS50088">
    <property type="entry name" value="ANK_REPEAT"/>
    <property type="match status" value="2"/>
</dbReference>
<feature type="transmembrane region" description="Helical" evidence="14">
    <location>
        <begin position="27"/>
        <end position="50"/>
    </location>
</feature>
<evidence type="ECO:0000256" key="11">
    <source>
        <dbReference type="ARBA" id="ARBA00023136"/>
    </source>
</evidence>
<dbReference type="SUPFAM" id="SSF81324">
    <property type="entry name" value="Voltage-gated potassium channels"/>
    <property type="match status" value="1"/>
</dbReference>
<dbReference type="InterPro" id="IPR000595">
    <property type="entry name" value="cNMP-bd_dom"/>
</dbReference>
<dbReference type="Pfam" id="PF13637">
    <property type="entry name" value="Ank_4"/>
    <property type="match status" value="1"/>
</dbReference>
<feature type="repeat" description="ANK" evidence="13">
    <location>
        <begin position="588"/>
        <end position="620"/>
    </location>
</feature>
<dbReference type="Pfam" id="PF00027">
    <property type="entry name" value="cNMP_binding"/>
    <property type="match status" value="1"/>
</dbReference>
<dbReference type="CDD" id="cd00038">
    <property type="entry name" value="CAP_ED"/>
    <property type="match status" value="1"/>
</dbReference>
<keyword evidence="11 14" id="KW-0472">Membrane</keyword>
<dbReference type="PROSITE" id="PS50042">
    <property type="entry name" value="CNMP_BINDING_3"/>
    <property type="match status" value="1"/>
</dbReference>
<dbReference type="InterPro" id="IPR003938">
    <property type="entry name" value="K_chnl_volt-dep_EAG/ELK/ERG"/>
</dbReference>
<feature type="transmembrane region" description="Helical" evidence="14">
    <location>
        <begin position="212"/>
        <end position="230"/>
    </location>
</feature>
<dbReference type="InterPro" id="IPR036770">
    <property type="entry name" value="Ankyrin_rpt-contain_sf"/>
</dbReference>
<evidence type="ECO:0000256" key="5">
    <source>
        <dbReference type="ARBA" id="ARBA00022692"/>
    </source>
</evidence>
<dbReference type="Gene3D" id="1.25.40.20">
    <property type="entry name" value="Ankyrin repeat-containing domain"/>
    <property type="match status" value="2"/>
</dbReference>
<feature type="transmembrane region" description="Helical" evidence="14">
    <location>
        <begin position="93"/>
        <end position="110"/>
    </location>
</feature>
<dbReference type="InterPro" id="IPR021789">
    <property type="entry name" value="KHA_dom"/>
</dbReference>
<feature type="domain" description="KHA" evidence="16">
    <location>
        <begin position="663"/>
        <end position="738"/>
    </location>
</feature>
<evidence type="ECO:0000256" key="7">
    <source>
        <dbReference type="ARBA" id="ARBA00022882"/>
    </source>
</evidence>
<feature type="domain" description="Cyclic nucleotide-binding" evidence="15">
    <location>
        <begin position="314"/>
        <end position="434"/>
    </location>
</feature>
<evidence type="ECO:0000256" key="10">
    <source>
        <dbReference type="ARBA" id="ARBA00023065"/>
    </source>
</evidence>
<comment type="function">
    <text evidence="14">Potassium channel.</text>
</comment>
<proteinExistence type="inferred from homology"/>
<dbReference type="Pfam" id="PF00520">
    <property type="entry name" value="Ion_trans"/>
    <property type="match status" value="1"/>
</dbReference>
<keyword evidence="4 14" id="KW-0633">Potassium transport</keyword>
<reference evidence="18" key="2">
    <citation type="submission" date="2025-08" db="UniProtKB">
        <authorList>
            <consortium name="RefSeq"/>
        </authorList>
    </citation>
    <scope>IDENTIFICATION</scope>
    <source>
        <tissue evidence="18">Leaf</tissue>
    </source>
</reference>
<dbReference type="InterPro" id="IPR014710">
    <property type="entry name" value="RmlC-like_jellyroll"/>
</dbReference>
<evidence type="ECO:0000256" key="3">
    <source>
        <dbReference type="ARBA" id="ARBA00022448"/>
    </source>
</evidence>
<keyword evidence="10 14" id="KW-0406">Ion transport</keyword>
<comment type="subcellular location">
    <subcellularLocation>
        <location evidence="1 14">Membrane</location>
        <topology evidence="1 14">Multi-pass membrane protein</topology>
    </subcellularLocation>
</comment>
<evidence type="ECO:0000256" key="1">
    <source>
        <dbReference type="ARBA" id="ARBA00004141"/>
    </source>
</evidence>
<evidence type="ECO:0000313" key="17">
    <source>
        <dbReference type="Proteomes" id="UP000813463"/>
    </source>
</evidence>
<keyword evidence="7 14" id="KW-0851">Voltage-gated channel</keyword>
<reference evidence="17" key="1">
    <citation type="journal article" date="2021" name="Nat. Commun.">
        <title>Genomic analyses provide insights into spinach domestication and the genetic basis of agronomic traits.</title>
        <authorList>
            <person name="Cai X."/>
            <person name="Sun X."/>
            <person name="Xu C."/>
            <person name="Sun H."/>
            <person name="Wang X."/>
            <person name="Ge C."/>
            <person name="Zhang Z."/>
            <person name="Wang Q."/>
            <person name="Fei Z."/>
            <person name="Jiao C."/>
            <person name="Wang Q."/>
        </authorList>
    </citation>
    <scope>NUCLEOTIDE SEQUENCE [LARGE SCALE GENOMIC DNA]</scope>
    <source>
        <strain evidence="17">cv. Varoflay</strain>
    </source>
</reference>
<dbReference type="SMART" id="SM00100">
    <property type="entry name" value="cNMP"/>
    <property type="match status" value="1"/>
</dbReference>
<feature type="transmembrane region" description="Helical" evidence="14">
    <location>
        <begin position="181"/>
        <end position="200"/>
    </location>
</feature>
<comment type="subunit">
    <text evidence="14">The potassium channel is composed of a homo- or heterotetrameric complex of pore-forming subunits.</text>
</comment>
<protein>
    <recommendedName>
        <fullName evidence="14">Potassium channel</fullName>
    </recommendedName>
</protein>
<evidence type="ECO:0000313" key="18">
    <source>
        <dbReference type="RefSeq" id="XP_056684371.1"/>
    </source>
</evidence>
<evidence type="ECO:0000259" key="15">
    <source>
        <dbReference type="PROSITE" id="PS50042"/>
    </source>
</evidence>
<evidence type="ECO:0000256" key="9">
    <source>
        <dbReference type="ARBA" id="ARBA00022989"/>
    </source>
</evidence>
<dbReference type="InterPro" id="IPR018490">
    <property type="entry name" value="cNMP-bd_dom_sf"/>
</dbReference>
<evidence type="ECO:0000256" key="12">
    <source>
        <dbReference type="ARBA" id="ARBA00023303"/>
    </source>
</evidence>
<dbReference type="PRINTS" id="PR01415">
    <property type="entry name" value="ANKYRIN"/>
</dbReference>
<feature type="transmembrane region" description="Helical" evidence="14">
    <location>
        <begin position="70"/>
        <end position="87"/>
    </location>
</feature>
<evidence type="ECO:0000256" key="6">
    <source>
        <dbReference type="ARBA" id="ARBA00022826"/>
    </source>
</evidence>
<dbReference type="SUPFAM" id="SSF51206">
    <property type="entry name" value="cAMP-binding domain-like"/>
    <property type="match status" value="1"/>
</dbReference>
<dbReference type="InterPro" id="IPR002110">
    <property type="entry name" value="Ankyrin_rpt"/>
</dbReference>
<evidence type="ECO:0000256" key="2">
    <source>
        <dbReference type="ARBA" id="ARBA00007929"/>
    </source>
</evidence>
<keyword evidence="9 14" id="KW-1133">Transmembrane helix</keyword>
<keyword evidence="17" id="KW-1185">Reference proteome</keyword>
<evidence type="ECO:0000256" key="13">
    <source>
        <dbReference type="PROSITE-ProRule" id="PRU00023"/>
    </source>
</evidence>
<accession>A0ABM3QLZ4</accession>